<gene>
    <name evidence="2" type="ORF">Ciccas_010283</name>
</gene>
<reference evidence="2 3" key="1">
    <citation type="submission" date="2024-11" db="EMBL/GenBank/DDBJ databases">
        <title>Adaptive evolution of stress response genes in parasites aligns with host niche diversity.</title>
        <authorList>
            <person name="Hahn C."/>
            <person name="Resl P."/>
        </authorList>
    </citation>
    <scope>NUCLEOTIDE SEQUENCE [LARGE SCALE GENOMIC DNA]</scope>
    <source>
        <strain evidence="2">EGGRZ-B1_66</strain>
        <tissue evidence="2">Body</tissue>
    </source>
</reference>
<protein>
    <submittedName>
        <fullName evidence="2">Uncharacterized protein</fullName>
    </submittedName>
</protein>
<dbReference type="AlphaFoldDB" id="A0ABD2PUJ6"/>
<dbReference type="EMBL" id="JBJKFK010002414">
    <property type="protein sequence ID" value="KAL3311144.1"/>
    <property type="molecule type" value="Genomic_DNA"/>
</dbReference>
<proteinExistence type="predicted"/>
<comment type="caution">
    <text evidence="2">The sequence shown here is derived from an EMBL/GenBank/DDBJ whole genome shotgun (WGS) entry which is preliminary data.</text>
</comment>
<feature type="region of interest" description="Disordered" evidence="1">
    <location>
        <begin position="187"/>
        <end position="224"/>
    </location>
</feature>
<organism evidence="2 3">
    <name type="scientific">Cichlidogyrus casuarinus</name>
    <dbReference type="NCBI Taxonomy" id="1844966"/>
    <lineage>
        <taxon>Eukaryota</taxon>
        <taxon>Metazoa</taxon>
        <taxon>Spiralia</taxon>
        <taxon>Lophotrochozoa</taxon>
        <taxon>Platyhelminthes</taxon>
        <taxon>Monogenea</taxon>
        <taxon>Monopisthocotylea</taxon>
        <taxon>Dactylogyridea</taxon>
        <taxon>Ancyrocephalidae</taxon>
        <taxon>Cichlidogyrus</taxon>
    </lineage>
</organism>
<sequence length="224" mass="25572">MEKAMLKYKEDWNKLRNSLKGVYTSYMEKKNALQDITIKYQSLLRELERPIDTTLIEKDNSISLETPQQDPMPLRKSSYETLLFKLQDDTIRDTQVSKLTDKARSDKANFGTSKVLSPVETMIEEDCRFEISQIKSPNAQQPVMQEKTRKSADNLLFKIAESDTSKSFIPDVSRSICSTEDKENLFKRPSLPSWKAGKAESKPKPVGKPKQTPTDVPDDGCSQQ</sequence>
<dbReference type="Proteomes" id="UP001626550">
    <property type="component" value="Unassembled WGS sequence"/>
</dbReference>
<name>A0ABD2PUJ6_9PLAT</name>
<evidence type="ECO:0000313" key="2">
    <source>
        <dbReference type="EMBL" id="KAL3311144.1"/>
    </source>
</evidence>
<evidence type="ECO:0000256" key="1">
    <source>
        <dbReference type="SAM" id="MobiDB-lite"/>
    </source>
</evidence>
<keyword evidence="3" id="KW-1185">Reference proteome</keyword>
<accession>A0ABD2PUJ6</accession>
<evidence type="ECO:0000313" key="3">
    <source>
        <dbReference type="Proteomes" id="UP001626550"/>
    </source>
</evidence>